<feature type="region of interest" description="Disordered" evidence="1">
    <location>
        <begin position="127"/>
        <end position="200"/>
    </location>
</feature>
<accession>A0A0N0NS18</accession>
<feature type="compositionally biased region" description="Basic and acidic residues" evidence="1">
    <location>
        <begin position="180"/>
        <end position="200"/>
    </location>
</feature>
<gene>
    <name evidence="2" type="ORF">AB675_819</name>
</gene>
<name>A0A0N0NS18_9EURO</name>
<feature type="compositionally biased region" description="Polar residues" evidence="1">
    <location>
        <begin position="136"/>
        <end position="156"/>
    </location>
</feature>
<evidence type="ECO:0000313" key="3">
    <source>
        <dbReference type="Proteomes" id="UP000038010"/>
    </source>
</evidence>
<evidence type="ECO:0000256" key="1">
    <source>
        <dbReference type="SAM" id="MobiDB-lite"/>
    </source>
</evidence>
<dbReference type="EMBL" id="LFJN01000001">
    <property type="protein sequence ID" value="KPI45741.1"/>
    <property type="molecule type" value="Genomic_DNA"/>
</dbReference>
<keyword evidence="3" id="KW-1185">Reference proteome</keyword>
<dbReference type="AlphaFoldDB" id="A0A0N0NS18"/>
<dbReference type="RefSeq" id="XP_018005704.1">
    <property type="nucleotide sequence ID" value="XM_018148629.1"/>
</dbReference>
<feature type="compositionally biased region" description="Low complexity" evidence="1">
    <location>
        <begin position="157"/>
        <end position="178"/>
    </location>
</feature>
<protein>
    <submittedName>
        <fullName evidence="2">Uncharacterized protein</fullName>
    </submittedName>
</protein>
<dbReference type="Proteomes" id="UP000038010">
    <property type="component" value="Unassembled WGS sequence"/>
</dbReference>
<dbReference type="VEuPathDB" id="FungiDB:AB675_819"/>
<organism evidence="2 3">
    <name type="scientific">Cyphellophora attinorum</name>
    <dbReference type="NCBI Taxonomy" id="1664694"/>
    <lineage>
        <taxon>Eukaryota</taxon>
        <taxon>Fungi</taxon>
        <taxon>Dikarya</taxon>
        <taxon>Ascomycota</taxon>
        <taxon>Pezizomycotina</taxon>
        <taxon>Eurotiomycetes</taxon>
        <taxon>Chaetothyriomycetidae</taxon>
        <taxon>Chaetothyriales</taxon>
        <taxon>Cyphellophoraceae</taxon>
        <taxon>Cyphellophora</taxon>
    </lineage>
</organism>
<proteinExistence type="predicted"/>
<feature type="region of interest" description="Disordered" evidence="1">
    <location>
        <begin position="1"/>
        <end position="21"/>
    </location>
</feature>
<reference evidence="2 3" key="1">
    <citation type="submission" date="2015-06" db="EMBL/GenBank/DDBJ databases">
        <title>Draft genome of the ant-associated black yeast Phialophora attae CBS 131958.</title>
        <authorList>
            <person name="Moreno L.F."/>
            <person name="Stielow B.J."/>
            <person name="de Hoog S."/>
            <person name="Vicente V.A."/>
            <person name="Weiss V.A."/>
            <person name="de Vries M."/>
            <person name="Cruz L.M."/>
            <person name="Souza E.M."/>
        </authorList>
    </citation>
    <scope>NUCLEOTIDE SEQUENCE [LARGE SCALE GENOMIC DNA]</scope>
    <source>
        <strain evidence="2 3">CBS 131958</strain>
    </source>
</reference>
<comment type="caution">
    <text evidence="2">The sequence shown here is derived from an EMBL/GenBank/DDBJ whole genome shotgun (WGS) entry which is preliminary data.</text>
</comment>
<evidence type="ECO:0000313" key="2">
    <source>
        <dbReference type="EMBL" id="KPI45741.1"/>
    </source>
</evidence>
<dbReference type="GeneID" id="28740497"/>
<sequence>MSTIPHQTERAEPQSPATASNNSLRFSCDTCHTTIFVSFEEDWAGQWHPEDFIWQHATLGTCNRLNDIHVDYHRLDFATRQTLCLIRDEKEAMENDNGHGAEQLDALLESVAPKVLDFQLVTECTGTDGSRHETSFGATSEGSGNASRATSESSGRTSPATSESSGRSSSATSECSGGDDAGKNEGDGGNSKGDECEQKCDDVDAEARFGARYEQREKRSY</sequence>